<dbReference type="EMBL" id="PVZG01000014">
    <property type="protein sequence ID" value="PRY24025.1"/>
    <property type="molecule type" value="Genomic_DNA"/>
</dbReference>
<keyword evidence="2" id="KW-1185">Reference proteome</keyword>
<name>A0A2T0RS44_9ACTN</name>
<reference evidence="1 2" key="1">
    <citation type="submission" date="2018-03" db="EMBL/GenBank/DDBJ databases">
        <title>Genomic Encyclopedia of Archaeal and Bacterial Type Strains, Phase II (KMG-II): from individual species to whole genera.</title>
        <authorList>
            <person name="Goeker M."/>
        </authorList>
    </citation>
    <scope>NUCLEOTIDE SEQUENCE [LARGE SCALE GENOMIC DNA]</scope>
    <source>
        <strain evidence="1 2">DSM 45348</strain>
    </source>
</reference>
<evidence type="ECO:0000313" key="2">
    <source>
        <dbReference type="Proteomes" id="UP000239209"/>
    </source>
</evidence>
<protein>
    <submittedName>
        <fullName evidence="1">Uncharacterized protein</fullName>
    </submittedName>
</protein>
<proteinExistence type="predicted"/>
<accession>A0A2T0RS44</accession>
<comment type="caution">
    <text evidence="1">The sequence shown here is derived from an EMBL/GenBank/DDBJ whole genome shotgun (WGS) entry which is preliminary data.</text>
</comment>
<dbReference type="Proteomes" id="UP000239209">
    <property type="component" value="Unassembled WGS sequence"/>
</dbReference>
<organism evidence="1 2">
    <name type="scientific">Pseudosporangium ferrugineum</name>
    <dbReference type="NCBI Taxonomy" id="439699"/>
    <lineage>
        <taxon>Bacteria</taxon>
        <taxon>Bacillati</taxon>
        <taxon>Actinomycetota</taxon>
        <taxon>Actinomycetes</taxon>
        <taxon>Micromonosporales</taxon>
        <taxon>Micromonosporaceae</taxon>
        <taxon>Pseudosporangium</taxon>
    </lineage>
</organism>
<evidence type="ECO:0000313" key="1">
    <source>
        <dbReference type="EMBL" id="PRY24025.1"/>
    </source>
</evidence>
<sequence length="166" mass="17920">MTDYQPITGMPCDATHPFPAPHGADWIDSMEYGEDQRLQSGSRLAMHDRDSTPIWRAIAANMWGTDCYGEHLAAVAADPILAAHTIAIAAVAYPPENTDMITRLGFDQSGAGQVFAALRQEGQEAGRTIVDAMPLDLRKSALAECVAHINHGFTAMRLDIGARFPG</sequence>
<gene>
    <name evidence="1" type="ORF">CLV70_114158</name>
</gene>
<dbReference type="RefSeq" id="WP_106129416.1">
    <property type="nucleotide sequence ID" value="NZ_PVZG01000014.1"/>
</dbReference>
<dbReference type="OrthoDB" id="9834827at2"/>
<dbReference type="AlphaFoldDB" id="A0A2T0RS44"/>